<evidence type="ECO:0000259" key="1">
    <source>
        <dbReference type="Pfam" id="PF00248"/>
    </source>
</evidence>
<dbReference type="EMBL" id="FNWJ01000001">
    <property type="protein sequence ID" value="SEH12253.1"/>
    <property type="molecule type" value="Genomic_DNA"/>
</dbReference>
<dbReference type="SUPFAM" id="SSF51430">
    <property type="entry name" value="NAD(P)-linked oxidoreductase"/>
    <property type="match status" value="1"/>
</dbReference>
<dbReference type="STRING" id="29539.SAMN02745716_1031"/>
<accession>A0A1H6FQX4</accession>
<dbReference type="InterPro" id="IPR023210">
    <property type="entry name" value="NADP_OxRdtase_dom"/>
</dbReference>
<reference evidence="3" key="1">
    <citation type="submission" date="2016-10" db="EMBL/GenBank/DDBJ databases">
        <authorList>
            <person name="Varghese N."/>
            <person name="Submissions S."/>
        </authorList>
    </citation>
    <scope>NUCLEOTIDE SEQUENCE [LARGE SCALE GENOMIC DNA]</scope>
    <source>
        <strain evidence="3">ATCC 35263</strain>
    </source>
</reference>
<protein>
    <submittedName>
        <fullName evidence="2">Predicted oxidoreductase</fullName>
    </submittedName>
</protein>
<feature type="domain" description="NADP-dependent oxidoreductase" evidence="1">
    <location>
        <begin position="31"/>
        <end position="310"/>
    </location>
</feature>
<dbReference type="RefSeq" id="WP_093116815.1">
    <property type="nucleotide sequence ID" value="NZ_FNWJ01000001.1"/>
</dbReference>
<evidence type="ECO:0000313" key="2">
    <source>
        <dbReference type="EMBL" id="SEH12253.1"/>
    </source>
</evidence>
<organism evidence="2 3">
    <name type="scientific">Thermoleophilum album</name>
    <dbReference type="NCBI Taxonomy" id="29539"/>
    <lineage>
        <taxon>Bacteria</taxon>
        <taxon>Bacillati</taxon>
        <taxon>Actinomycetota</taxon>
        <taxon>Thermoleophilia</taxon>
        <taxon>Thermoleophilales</taxon>
        <taxon>Thermoleophilaceae</taxon>
        <taxon>Thermoleophilum</taxon>
    </lineage>
</organism>
<dbReference type="Gene3D" id="3.20.20.100">
    <property type="entry name" value="NADP-dependent oxidoreductase domain"/>
    <property type="match status" value="1"/>
</dbReference>
<dbReference type="InterPro" id="IPR053135">
    <property type="entry name" value="AKR2_Oxidoreductase"/>
</dbReference>
<dbReference type="Pfam" id="PF00248">
    <property type="entry name" value="Aldo_ket_red"/>
    <property type="match status" value="1"/>
</dbReference>
<dbReference type="AlphaFoldDB" id="A0A1H6FQX4"/>
<evidence type="ECO:0000313" key="3">
    <source>
        <dbReference type="Proteomes" id="UP000222056"/>
    </source>
</evidence>
<keyword evidence="3" id="KW-1185">Reference proteome</keyword>
<sequence>MTAESAERRDRTAATSALGELVHDQVELSPLALGTWSGGRYMNFGEPISEERLERLLRPDNRLATVITADVYGRGAADRALGRALRGLERGSYRLVGAVGHDFYAGERLGFKGYPRFTDPRLRGPEQYEDYLRRATERMLERLGSDQLDVLLLHNPDRVGYTSERVWEALRKLRDEGLCRSLGVAPGPANGFTLDLIGCFERFGEVVDWAMIILNPLEPWPGRLCLEAAEAHGVRLIARVVDHGGLFWGDVRPGHPFPERDHRRFRPPGWVEAGLARIDRMRPVAERHGLSWIQLAVAWVLAQRPIVCAVPTLIQEPGPQARPIEDKRAELAATPLLSPLSAAEVEELALIGDNRNCMQLKGASPDHEGAPRADSWPLAERDLEVAARWGIDPVRDLRKAA</sequence>
<proteinExistence type="predicted"/>
<gene>
    <name evidence="2" type="ORF">SAMN02745716_1031</name>
</gene>
<name>A0A1H6FQX4_THEAL</name>
<dbReference type="PANTHER" id="PTHR43312">
    <property type="entry name" value="D-THREO-ALDOSE 1-DEHYDROGENASE"/>
    <property type="match status" value="1"/>
</dbReference>
<dbReference type="InterPro" id="IPR036812">
    <property type="entry name" value="NAD(P)_OxRdtase_dom_sf"/>
</dbReference>
<dbReference type="PANTHER" id="PTHR43312:SF1">
    <property type="entry name" value="NADP-DEPENDENT OXIDOREDUCTASE DOMAIN-CONTAINING PROTEIN"/>
    <property type="match status" value="1"/>
</dbReference>
<dbReference type="Proteomes" id="UP000222056">
    <property type="component" value="Unassembled WGS sequence"/>
</dbReference>
<dbReference type="OrthoDB" id="9768851at2"/>